<feature type="domain" description="Malectin" evidence="3">
    <location>
        <begin position="1619"/>
        <end position="1749"/>
    </location>
</feature>
<dbReference type="InterPro" id="IPR008979">
    <property type="entry name" value="Galactose-bd-like_sf"/>
</dbReference>
<dbReference type="HOGENOM" id="CLU_239052_0_0_0"/>
<dbReference type="Gene3D" id="2.120.10.80">
    <property type="entry name" value="Kelch-type beta propeller"/>
    <property type="match status" value="2"/>
</dbReference>
<dbReference type="InterPro" id="IPR012938">
    <property type="entry name" value="Glc/Sorbosone_DH"/>
</dbReference>
<feature type="domain" description="SbsA Ig-like" evidence="4">
    <location>
        <begin position="1501"/>
        <end position="1610"/>
    </location>
</feature>
<dbReference type="KEGG" id="ttr:Tter_2777"/>
<feature type="domain" description="SbsA Ig-like" evidence="4">
    <location>
        <begin position="1306"/>
        <end position="1411"/>
    </location>
</feature>
<dbReference type="InterPro" id="IPR032812">
    <property type="entry name" value="SbsA_Ig"/>
</dbReference>
<accession>D1CIU2</accession>
<dbReference type="RefSeq" id="WP_012876693.1">
    <property type="nucleotide sequence ID" value="NC_013526.1"/>
</dbReference>
<sequence>MKVLRSLIVALIILTSGLAPYVMSSHSYAAGNKPTETLGVRASSPALFFGHRGDRRRSAPLEEGSVLSGKVYVFAQARNVNRAYFFLDVPSRSSDLVPWGVRPLRVDARPPYDLVGDNGNKALPLDTSKLANGTHTITAAFEGKDGSVQTMTKSFVVYNGPRALLITPQRISLELPKGGKTSIPLNVLSSDNRPVRYSLSKSVDWMRLEPAFPDPQRLRGKAPQERVISLNAGKLAPGNYRATLRATAPGYRAGEVSIELTVTKGNASSRQIKALQASTQAVTSSSSCYPLDCSQILVELPYNLDFSGDEGKILDKNGVGTGFTYVDQPSKGTGYIPQNLTVDTSGTGTLNILTTKGINSGTANSQDNALGVGIDAPSQISVLKTTVINPPLGSGNYEQAGLWFGNNEDNYLKLGVLSTPKGLRIQYLIEVGGTTQSSKTTSAMSLANAKITFTLRANPGDQTVKAYYQINNNSQVLFGTFTAPAEFFSFDAAGIDPRIGTRSFGGIYATHRKGPSPLTYKFDDFSVTADGIGSPPDSNLTFDRVSFPVPFPTSMVWGPDNRLYVTELLGKIHAITLDDDKHVVSDQVITTLGSRLTLGITVDPASTPDNVILWVSHSSPDLNNGVLNSSMVTKLWGPGFTNRQDVITGLPRAIANHAVNSIHFGPDGKLYIAQGGNTGAGAPNTANTEFGTRAEQPLSAAFLVADVKAPGFDGTCATPENTYGPSPCDVFLYSSGLRNMYDFTFHSNGSIYGPDNGLGVVGTYPPSPTPPCEGFGNPQTNNPGEQPDNLQRLLPGKYYGHPNPYRNECVFKDGSYQGVAPLPNYAQPFYVLGKNKSADGIIEYRGEAFNGALKGELLITNYSVGDDITRVRLSSDGLSVVEKKQLAAGFDDPLPITQGPDGTIYVGEFGGSKVTALIPSNPGSWTTRQPLPVSLLDAGGTVINGKLYVVGGKTSSGGHQTKLYIYDPITDSWTTGQDMPGPGVENPGVAAYNGKMYVFGGSTDPFSGAVNFSYMYNPNTNTWSTIASMPTARGGAGAQQINGKIYVVGGMDSNGASLATLEIYDPATNTWSTGAPMSTRRDNPGTATLGGKLYVFGGRTRNADGSTPANILASAEVYDPATNTWAAIAPMPTARRTMVTGILKGRIQVMGGEITSTGGAFPQNEEYDPATNTWLTLTPMLTPRHGAVAGTINNTIYVAGGGPQGGAAFTNVNEAFAFNTINTNVDTSINAGPTGIVANSSATFSFSSNDPSATFECRLDGAPFTACSSPVTLSGLADGSHTFEVRAISPTNGTDQTPAGRTWVVDTTRPQVASTSPAHGTTDVPVTTNVQAVFSEPMDPVTINANSFYLVKEGTTTHLSATVSYDQANARATLVPASNLKEGAIYTATIMATVKDMAGNSLAANYSWSFTVTSVDNTPPETTITAGPTGLTNQTSATFQFTSSEDNSSFLCSLDGSPFSPCSSPVAYSGLQDGSHTFQVKAVDQAGNQDPSPASRAWIIDATPPTITGTTPVDGPNGVAVHTNVVISFSEALAPGSVQDTSVYLTKQGETNKVQGTLSYDNDSFKVTLDPTANLEPNTTYVVTVKGGAGGITDAIGNPLATDRTWSFTTASATAFVPIRVDSGNTSSYTDTGGNVWSADTGYTGGSVTKGTTSDIAGTNDDRLYQKGRSGAPFSYRFQVPNGTYTVRLKFAETYWTRAGQRVFNVNIEGSRVLSNFDILQTVAPKTALDRTFKVEVSDGRLDVDLTSVVNYPLVSALEITE</sequence>
<dbReference type="EMBL" id="CP001826">
    <property type="protein sequence ID" value="ACZ43662.1"/>
    <property type="molecule type" value="Genomic_DNA"/>
</dbReference>
<dbReference type="Gene3D" id="2.60.40.10">
    <property type="entry name" value="Immunoglobulins"/>
    <property type="match status" value="1"/>
</dbReference>
<dbReference type="PANTHER" id="PTHR45632">
    <property type="entry name" value="LD33804P"/>
    <property type="match status" value="1"/>
</dbReference>
<evidence type="ECO:0000313" key="5">
    <source>
        <dbReference type="EMBL" id="ACZ43662.1"/>
    </source>
</evidence>
<dbReference type="InterPro" id="IPR011043">
    <property type="entry name" value="Gal_Oxase/kelch_b-propeller"/>
</dbReference>
<keyword evidence="1" id="KW-0732">Signal</keyword>
<dbReference type="InterPro" id="IPR021720">
    <property type="entry name" value="Malectin_dom"/>
</dbReference>
<dbReference type="Proteomes" id="UP000000323">
    <property type="component" value="Chromosome 2"/>
</dbReference>
<dbReference type="Gene3D" id="2.60.120.200">
    <property type="match status" value="1"/>
</dbReference>
<feature type="domain" description="Glucose/Sorbosone dehydrogenase" evidence="2">
    <location>
        <begin position="552"/>
        <end position="907"/>
    </location>
</feature>
<reference evidence="6" key="1">
    <citation type="journal article" date="2010" name="Stand. Genomic Sci.">
        <title>Complete genome sequence of 'Thermobaculum terrenum' type strain (YNP1).</title>
        <authorList>
            <person name="Kiss H."/>
            <person name="Cleland D."/>
            <person name="Lapidus A."/>
            <person name="Lucas S."/>
            <person name="Glavina Del Rio T."/>
            <person name="Nolan M."/>
            <person name="Tice H."/>
            <person name="Han C."/>
            <person name="Goodwin L."/>
            <person name="Pitluck S."/>
            <person name="Liolios K."/>
            <person name="Ivanova N."/>
            <person name="Mavromatis K."/>
            <person name="Ovchinnikova G."/>
            <person name="Pati A."/>
            <person name="Chen A."/>
            <person name="Palaniappan K."/>
            <person name="Land M."/>
            <person name="Hauser L."/>
            <person name="Chang Y."/>
            <person name="Jeffries C."/>
            <person name="Lu M."/>
            <person name="Brettin T."/>
            <person name="Detter J."/>
            <person name="Goker M."/>
            <person name="Tindall B."/>
            <person name="Beck B."/>
            <person name="McDermott T."/>
            <person name="Woyke T."/>
            <person name="Bristow J."/>
            <person name="Eisen J."/>
            <person name="Markowitz V."/>
            <person name="Hugenholtz P."/>
            <person name="Kyrpides N."/>
            <person name="Klenk H."/>
            <person name="Cheng J."/>
        </authorList>
    </citation>
    <scope>NUCLEOTIDE SEQUENCE [LARGE SCALE GENOMIC DNA]</scope>
    <source>
        <strain evidence="6">ATCC BAA-798 / YNP1</strain>
    </source>
</reference>
<gene>
    <name evidence="5" type="ordered locus">Tter_2777</name>
</gene>
<evidence type="ECO:0000259" key="2">
    <source>
        <dbReference type="Pfam" id="PF07995"/>
    </source>
</evidence>
<dbReference type="Gene3D" id="2.120.10.30">
    <property type="entry name" value="TolB, C-terminal domain"/>
    <property type="match status" value="1"/>
</dbReference>
<evidence type="ECO:0000313" key="6">
    <source>
        <dbReference type="Proteomes" id="UP000000323"/>
    </source>
</evidence>
<dbReference type="Gene3D" id="2.60.40.1220">
    <property type="match status" value="2"/>
</dbReference>
<dbReference type="Pfam" id="PF11721">
    <property type="entry name" value="Malectin"/>
    <property type="match status" value="1"/>
</dbReference>
<evidence type="ECO:0000256" key="1">
    <source>
        <dbReference type="ARBA" id="ARBA00022729"/>
    </source>
</evidence>
<dbReference type="InterPro" id="IPR011041">
    <property type="entry name" value="Quinoprot_gluc/sorb_DH_b-prop"/>
</dbReference>
<name>D1CIU2_THET1</name>
<dbReference type="InterPro" id="IPR015915">
    <property type="entry name" value="Kelch-typ_b-propeller"/>
</dbReference>
<dbReference type="InterPro" id="IPR011042">
    <property type="entry name" value="6-blade_b-propeller_TolB-like"/>
</dbReference>
<organism evidence="5 6">
    <name type="scientific">Thermobaculum terrenum (strain ATCC BAA-798 / CCMEE 7001 / YNP1)</name>
    <dbReference type="NCBI Taxonomy" id="525904"/>
    <lineage>
        <taxon>Bacteria</taxon>
        <taxon>Bacillati</taxon>
        <taxon>Chloroflexota</taxon>
        <taxon>Chloroflexia</taxon>
        <taxon>Candidatus Thermobaculales</taxon>
        <taxon>Candidatus Thermobaculaceae</taxon>
        <taxon>Thermobaculum</taxon>
    </lineage>
</organism>
<dbReference type="InterPro" id="IPR014755">
    <property type="entry name" value="Cu-Rt/internalin_Ig-like"/>
</dbReference>
<dbReference type="Gene3D" id="2.60.120.430">
    <property type="entry name" value="Galactose-binding lectin"/>
    <property type="match status" value="1"/>
</dbReference>
<dbReference type="SUPFAM" id="SSF49785">
    <property type="entry name" value="Galactose-binding domain-like"/>
    <property type="match status" value="1"/>
</dbReference>
<proteinExistence type="predicted"/>
<dbReference type="SMART" id="SM00612">
    <property type="entry name" value="Kelch"/>
    <property type="match status" value="5"/>
</dbReference>
<dbReference type="InterPro" id="IPR013783">
    <property type="entry name" value="Ig-like_fold"/>
</dbReference>
<dbReference type="eggNOG" id="COG2133">
    <property type="taxonomic scope" value="Bacteria"/>
</dbReference>
<protein>
    <submittedName>
        <fullName evidence="5">Kelch repeat-containing protein</fullName>
    </submittedName>
</protein>
<dbReference type="InterPro" id="IPR006652">
    <property type="entry name" value="Kelch_1"/>
</dbReference>
<dbReference type="Pfam" id="PF07995">
    <property type="entry name" value="GSDH"/>
    <property type="match status" value="1"/>
</dbReference>
<dbReference type="Pfam" id="PF13205">
    <property type="entry name" value="Big_5"/>
    <property type="match status" value="2"/>
</dbReference>
<dbReference type="eggNOG" id="COG3055">
    <property type="taxonomic scope" value="Bacteria"/>
</dbReference>
<dbReference type="SUPFAM" id="SSF50952">
    <property type="entry name" value="Soluble quinoprotein glucose dehydrogenase"/>
    <property type="match status" value="1"/>
</dbReference>
<dbReference type="SUPFAM" id="SSF50965">
    <property type="entry name" value="Galactose oxidase, central domain"/>
    <property type="match status" value="1"/>
</dbReference>
<dbReference type="STRING" id="525904.Tter_2777"/>
<dbReference type="SUPFAM" id="SSF117281">
    <property type="entry name" value="Kelch motif"/>
    <property type="match status" value="1"/>
</dbReference>
<evidence type="ECO:0000259" key="4">
    <source>
        <dbReference type="Pfam" id="PF13205"/>
    </source>
</evidence>
<dbReference type="CAZy" id="CBM57">
    <property type="family name" value="Carbohydrate-Binding Module Family 57"/>
</dbReference>
<keyword evidence="6" id="KW-1185">Reference proteome</keyword>
<dbReference type="Pfam" id="PF24681">
    <property type="entry name" value="Kelch_KLHDC2_KLHL20_DRC7"/>
    <property type="match status" value="1"/>
</dbReference>
<evidence type="ECO:0000259" key="3">
    <source>
        <dbReference type="Pfam" id="PF11721"/>
    </source>
</evidence>